<evidence type="ECO:0000256" key="1">
    <source>
        <dbReference type="SAM" id="Phobius"/>
    </source>
</evidence>
<dbReference type="EMBL" id="JAUFPN010000035">
    <property type="protein sequence ID" value="MDN3563515.1"/>
    <property type="molecule type" value="Genomic_DNA"/>
</dbReference>
<reference evidence="3" key="1">
    <citation type="journal article" date="2019" name="Int. J. Syst. Evol. Microbiol.">
        <title>The Global Catalogue of Microorganisms (GCM) 10K type strain sequencing project: providing services to taxonomists for standard genome sequencing and annotation.</title>
        <authorList>
            <consortium name="The Broad Institute Genomics Platform"/>
            <consortium name="The Broad Institute Genome Sequencing Center for Infectious Disease"/>
            <person name="Wu L."/>
            <person name="Ma J."/>
        </authorList>
    </citation>
    <scope>NUCLEOTIDE SEQUENCE [LARGE SCALE GENOMIC DNA]</scope>
    <source>
        <strain evidence="3">CECT 7131</strain>
    </source>
</reference>
<feature type="transmembrane region" description="Helical" evidence="1">
    <location>
        <begin position="42"/>
        <end position="62"/>
    </location>
</feature>
<proteinExistence type="predicted"/>
<keyword evidence="1" id="KW-1133">Transmembrane helix</keyword>
<dbReference type="Pfam" id="PF20398">
    <property type="entry name" value="DUF6691"/>
    <property type="match status" value="1"/>
</dbReference>
<dbReference type="Proteomes" id="UP001529369">
    <property type="component" value="Unassembled WGS sequence"/>
</dbReference>
<feature type="transmembrane region" description="Helical" evidence="1">
    <location>
        <begin position="108"/>
        <end position="132"/>
    </location>
</feature>
<feature type="transmembrane region" description="Helical" evidence="1">
    <location>
        <begin position="82"/>
        <end position="102"/>
    </location>
</feature>
<keyword evidence="3" id="KW-1185">Reference proteome</keyword>
<gene>
    <name evidence="2" type="ORF">QWZ14_03890</name>
</gene>
<comment type="caution">
    <text evidence="2">The sequence shown here is derived from an EMBL/GenBank/DDBJ whole genome shotgun (WGS) entry which is preliminary data.</text>
</comment>
<sequence length="154" mass="15734">MRQTIAALLAGSLFGLGLTLSRMVDPAKVLSFLDIAGNWDPSLALVLVGATGTAAIGFRLVLGQRSAPLFAETFSLPTARDIDPRLVIGAAIFGIGWGLVGLCPGPSLAGLGLAFRPVAIFVIAMLVGMAAFELMGRLRSRAGASASPAPSTGR</sequence>
<evidence type="ECO:0000313" key="2">
    <source>
        <dbReference type="EMBL" id="MDN3563515.1"/>
    </source>
</evidence>
<accession>A0ABT8A1A2</accession>
<dbReference type="InterPro" id="IPR046513">
    <property type="entry name" value="DUF6691"/>
</dbReference>
<name>A0ABT8A1A2_9PROT</name>
<keyword evidence="1" id="KW-0812">Transmembrane</keyword>
<organism evidence="2 3">
    <name type="scientific">Paeniroseomonas aquatica</name>
    <dbReference type="NCBI Taxonomy" id="373043"/>
    <lineage>
        <taxon>Bacteria</taxon>
        <taxon>Pseudomonadati</taxon>
        <taxon>Pseudomonadota</taxon>
        <taxon>Alphaproteobacteria</taxon>
        <taxon>Acetobacterales</taxon>
        <taxon>Acetobacteraceae</taxon>
        <taxon>Paeniroseomonas</taxon>
    </lineage>
</organism>
<evidence type="ECO:0000313" key="3">
    <source>
        <dbReference type="Proteomes" id="UP001529369"/>
    </source>
</evidence>
<dbReference type="RefSeq" id="WP_290315256.1">
    <property type="nucleotide sequence ID" value="NZ_JAUFPN010000035.1"/>
</dbReference>
<protein>
    <submittedName>
        <fullName evidence="2">YeeE/YedE family protein</fullName>
    </submittedName>
</protein>
<keyword evidence="1" id="KW-0472">Membrane</keyword>